<evidence type="ECO:0000256" key="4">
    <source>
        <dbReference type="ARBA" id="ARBA00022801"/>
    </source>
</evidence>
<comment type="cofactor">
    <cofactor evidence="9">
        <name>Mg(2+)</name>
        <dbReference type="ChEBI" id="CHEBI:18420"/>
    </cofactor>
    <cofactor evidence="9">
        <name>Mn(2+)</name>
        <dbReference type="ChEBI" id="CHEBI:29035"/>
    </cofactor>
</comment>
<dbReference type="EC" id="3.1.-.-" evidence="9"/>
<feature type="binding site" evidence="9">
    <location>
        <position position="223"/>
    </location>
    <ligand>
        <name>Mn(2+)</name>
        <dbReference type="ChEBI" id="CHEBI:29035"/>
    </ligand>
</feature>
<evidence type="ECO:0000256" key="6">
    <source>
        <dbReference type="ARBA" id="ARBA00023118"/>
    </source>
</evidence>
<keyword evidence="3 9" id="KW-0255">Endonuclease</keyword>
<keyword evidence="6 9" id="KW-0051">Antiviral defense</keyword>
<dbReference type="HAMAP" id="MF_01470">
    <property type="entry name" value="Cas1"/>
    <property type="match status" value="1"/>
</dbReference>
<gene>
    <name evidence="10" type="primary">cas1_2</name>
    <name evidence="9" type="synonym">cas1</name>
    <name evidence="10" type="ORF">RxyAA322_26380</name>
</gene>
<keyword evidence="7 9" id="KW-0238">DNA-binding</keyword>
<dbReference type="GO" id="GO:0003677">
    <property type="term" value="F:DNA binding"/>
    <property type="evidence" value="ECO:0007669"/>
    <property type="project" value="UniProtKB-KW"/>
</dbReference>
<dbReference type="GO" id="GO:0043571">
    <property type="term" value="P:maintenance of CRISPR repeat elements"/>
    <property type="evidence" value="ECO:0007669"/>
    <property type="project" value="UniProtKB-UniRule"/>
</dbReference>
<evidence type="ECO:0000313" key="11">
    <source>
        <dbReference type="Proteomes" id="UP000318065"/>
    </source>
</evidence>
<keyword evidence="11" id="KW-1185">Reference proteome</keyword>
<feature type="binding site" evidence="9">
    <location>
        <position position="157"/>
    </location>
    <ligand>
        <name>Mn(2+)</name>
        <dbReference type="ChEBI" id="CHEBI:29035"/>
    </ligand>
</feature>
<dbReference type="GO" id="GO:0051607">
    <property type="term" value="P:defense response to virus"/>
    <property type="evidence" value="ECO:0007669"/>
    <property type="project" value="UniProtKB-UniRule"/>
</dbReference>
<feature type="binding site" evidence="9">
    <location>
        <position position="238"/>
    </location>
    <ligand>
        <name>Mn(2+)</name>
        <dbReference type="ChEBI" id="CHEBI:29035"/>
    </ligand>
</feature>
<evidence type="ECO:0000256" key="3">
    <source>
        <dbReference type="ARBA" id="ARBA00022759"/>
    </source>
</evidence>
<dbReference type="OrthoDB" id="1550386at2"/>
<evidence type="ECO:0000256" key="7">
    <source>
        <dbReference type="ARBA" id="ARBA00023125"/>
    </source>
</evidence>
<evidence type="ECO:0000313" key="10">
    <source>
        <dbReference type="EMBL" id="BBL80784.1"/>
    </source>
</evidence>
<comment type="function">
    <text evidence="9">CRISPR (clustered regularly interspaced short palindromic repeat), is an adaptive immune system that provides protection against mobile genetic elements (viruses, transposable elements and conjugative plasmids). CRISPR clusters contain spacers, sequences complementary to antecedent mobile elements, and target invading nucleic acids. CRISPR clusters are transcribed and processed into CRISPR RNA (crRNA). Acts as a dsDNA endonuclease. Involved in the integration of spacer DNA into the CRISPR cassette.</text>
</comment>
<keyword evidence="1 9" id="KW-0540">Nuclease</keyword>
<dbReference type="InterPro" id="IPR042206">
    <property type="entry name" value="CRISPR-assoc_Cas1_C"/>
</dbReference>
<evidence type="ECO:0000256" key="9">
    <source>
        <dbReference type="HAMAP-Rule" id="MF_01470"/>
    </source>
</evidence>
<evidence type="ECO:0000256" key="1">
    <source>
        <dbReference type="ARBA" id="ARBA00022722"/>
    </source>
</evidence>
<dbReference type="AlphaFoldDB" id="A0A510HLK4"/>
<comment type="similarity">
    <text evidence="9">Belongs to the CRISPR-associated endonuclease Cas1 family.</text>
</comment>
<dbReference type="GO" id="GO:0016787">
    <property type="term" value="F:hydrolase activity"/>
    <property type="evidence" value="ECO:0007669"/>
    <property type="project" value="UniProtKB-KW"/>
</dbReference>
<sequence>MKKPVYIFNAGELQRQQNTLRFTLADGGRRFVPVETTGEIHVFGEISVNTKLLVFLSQNAIPLHVYNYYGYWSGSYMPREQYSSGYMTLQQASHYLDPEKRIELARTFVRGAISNMERVLGYYARRGVQLEDALSGLAAKKEALPLALTTEELMALEGGCRDLYYGCWDEIVKSGDFRFEKRTRRPPANRINALVSFGNSLLYVTALSEIYRTHLDPRIGYLHTTNQRRYTLNLDVAEIFKPVIVDRVIFSLLNRGTIQAKHFLKGTEGVFLNENGRKTFIEAYEARLKETIKHPKLGRPVSYRRLIRMELYKLEKHLMGDEPYEPFVSRW</sequence>
<keyword evidence="4 9" id="KW-0378">Hydrolase</keyword>
<proteinExistence type="inferred from homology"/>
<dbReference type="NCBIfam" id="TIGR03641">
    <property type="entry name" value="cas1_HMARI"/>
    <property type="match status" value="1"/>
</dbReference>
<evidence type="ECO:0000256" key="5">
    <source>
        <dbReference type="ARBA" id="ARBA00022842"/>
    </source>
</evidence>
<keyword evidence="5 9" id="KW-0460">Magnesium</keyword>
<dbReference type="GO" id="GO:0046872">
    <property type="term" value="F:metal ion binding"/>
    <property type="evidence" value="ECO:0007669"/>
    <property type="project" value="UniProtKB-UniRule"/>
</dbReference>
<name>A0A510HLK4_9ACTN</name>
<reference evidence="10" key="1">
    <citation type="journal article" date="2019" name="Microbiol. Resour. Announc.">
        <title>Complete Genome Sequence of Rubrobacter xylanophilus Strain AA3-22, Isolated from Arima Onsen in Japan.</title>
        <authorList>
            <person name="Tomariguchi N."/>
            <person name="Miyazaki K."/>
        </authorList>
    </citation>
    <scope>NUCLEOTIDE SEQUENCE [LARGE SCALE GENOMIC DNA]</scope>
    <source>
        <strain evidence="10">AA3-22</strain>
    </source>
</reference>
<protein>
    <recommendedName>
        <fullName evidence="9">CRISPR-associated endonuclease Cas1</fullName>
        <ecNumber evidence="9">3.1.-.-</ecNumber>
    </recommendedName>
</protein>
<dbReference type="Gene3D" id="3.100.10.20">
    <property type="entry name" value="CRISPR-associated endonuclease Cas1, N-terminal domain"/>
    <property type="match status" value="1"/>
</dbReference>
<dbReference type="RefSeq" id="WP_143528754.1">
    <property type="nucleotide sequence ID" value="NZ_AP019791.1"/>
</dbReference>
<dbReference type="InterPro" id="IPR002729">
    <property type="entry name" value="CRISPR-assoc_Cas1"/>
</dbReference>
<dbReference type="CDD" id="cd09722">
    <property type="entry name" value="Cas1_I-B"/>
    <property type="match status" value="1"/>
</dbReference>
<keyword evidence="2 9" id="KW-0479">Metal-binding</keyword>
<evidence type="ECO:0000256" key="2">
    <source>
        <dbReference type="ARBA" id="ARBA00022723"/>
    </source>
</evidence>
<dbReference type="PANTHER" id="PTHR43219">
    <property type="entry name" value="CRISPR-ASSOCIATED ENDONUCLEASE CAS1"/>
    <property type="match status" value="1"/>
</dbReference>
<accession>A0A510HLK4</accession>
<dbReference type="EMBL" id="AP019791">
    <property type="protein sequence ID" value="BBL80784.1"/>
    <property type="molecule type" value="Genomic_DNA"/>
</dbReference>
<evidence type="ECO:0000256" key="8">
    <source>
        <dbReference type="ARBA" id="ARBA00023211"/>
    </source>
</evidence>
<keyword evidence="8 9" id="KW-0464">Manganese</keyword>
<dbReference type="InterPro" id="IPR042211">
    <property type="entry name" value="CRISPR-assoc_Cas1_N"/>
</dbReference>
<organism evidence="10 11">
    <name type="scientific">Rubrobacter xylanophilus</name>
    <dbReference type="NCBI Taxonomy" id="49319"/>
    <lineage>
        <taxon>Bacteria</taxon>
        <taxon>Bacillati</taxon>
        <taxon>Actinomycetota</taxon>
        <taxon>Rubrobacteria</taxon>
        <taxon>Rubrobacterales</taxon>
        <taxon>Rubrobacteraceae</taxon>
        <taxon>Rubrobacter</taxon>
    </lineage>
</organism>
<dbReference type="Pfam" id="PF01867">
    <property type="entry name" value="Cas_Cas1"/>
    <property type="match status" value="1"/>
</dbReference>
<dbReference type="PANTHER" id="PTHR43219:SF1">
    <property type="entry name" value="CRISPR-ASSOCIATED ENDONUCLEASE CAS1"/>
    <property type="match status" value="1"/>
</dbReference>
<dbReference type="Gene3D" id="1.20.120.920">
    <property type="entry name" value="CRISPR-associated endonuclease Cas1, C-terminal domain"/>
    <property type="match status" value="1"/>
</dbReference>
<dbReference type="GO" id="GO:0004520">
    <property type="term" value="F:DNA endonuclease activity"/>
    <property type="evidence" value="ECO:0007669"/>
    <property type="project" value="InterPro"/>
</dbReference>
<comment type="subunit">
    <text evidence="9">Homodimer, forms a heterotetramer with a Cas2 homodimer.</text>
</comment>
<dbReference type="Proteomes" id="UP000318065">
    <property type="component" value="Chromosome"/>
</dbReference>
<dbReference type="InterPro" id="IPR019858">
    <property type="entry name" value="CRISPR-assoc_Cas1_HMARI/TNEAP"/>
</dbReference>
<dbReference type="NCBIfam" id="TIGR00287">
    <property type="entry name" value="cas1"/>
    <property type="match status" value="1"/>
</dbReference>